<evidence type="ECO:0000313" key="1">
    <source>
        <dbReference type="EMBL" id="KAE8400949.1"/>
    </source>
</evidence>
<keyword evidence="2" id="KW-1185">Reference proteome</keyword>
<reference evidence="1 2" key="1">
    <citation type="submission" date="2019-04" db="EMBL/GenBank/DDBJ databases">
        <authorList>
            <consortium name="DOE Joint Genome Institute"/>
            <person name="Mondo S."/>
            <person name="Kjaerbolling I."/>
            <person name="Vesth T."/>
            <person name="Frisvad J.C."/>
            <person name="Nybo J.L."/>
            <person name="Theobald S."/>
            <person name="Kildgaard S."/>
            <person name="Isbrandt T."/>
            <person name="Kuo A."/>
            <person name="Sato A."/>
            <person name="Lyhne E.K."/>
            <person name="Kogle M.E."/>
            <person name="Wiebenga A."/>
            <person name="Kun R.S."/>
            <person name="Lubbers R.J."/>
            <person name="Makela M.R."/>
            <person name="Barry K."/>
            <person name="Chovatia M."/>
            <person name="Clum A."/>
            <person name="Daum C."/>
            <person name="Haridas S."/>
            <person name="He G."/>
            <person name="LaButti K."/>
            <person name="Lipzen A."/>
            <person name="Riley R."/>
            <person name="Salamov A."/>
            <person name="Simmons B.A."/>
            <person name="Magnuson J.K."/>
            <person name="Henrissat B."/>
            <person name="Mortensen U.H."/>
            <person name="Larsen T.O."/>
            <person name="Devries R.P."/>
            <person name="Grigoriev I.V."/>
            <person name="Machida M."/>
            <person name="Baker S.E."/>
            <person name="Andersen M.R."/>
            <person name="Cantor M.N."/>
            <person name="Hua S.X."/>
        </authorList>
    </citation>
    <scope>NUCLEOTIDE SEQUENCE [LARGE SCALE GENOMIC DNA]</scope>
    <source>
        <strain evidence="1 2">CBS 119388</strain>
    </source>
</reference>
<dbReference type="RefSeq" id="XP_031938268.1">
    <property type="nucleotide sequence ID" value="XM_032079740.1"/>
</dbReference>
<dbReference type="Proteomes" id="UP000325579">
    <property type="component" value="Unassembled WGS sequence"/>
</dbReference>
<dbReference type="AlphaFoldDB" id="A0A5N7D3W7"/>
<evidence type="ECO:0000313" key="2">
    <source>
        <dbReference type="Proteomes" id="UP000325579"/>
    </source>
</evidence>
<name>A0A5N7D3W7_9EURO</name>
<protein>
    <submittedName>
        <fullName evidence="1">Uncharacterized protein</fullName>
    </submittedName>
</protein>
<dbReference type="EMBL" id="ML736808">
    <property type="protein sequence ID" value="KAE8400949.1"/>
    <property type="molecule type" value="Genomic_DNA"/>
</dbReference>
<organism evidence="1 2">
    <name type="scientific">Aspergillus pseudonomiae</name>
    <dbReference type="NCBI Taxonomy" id="1506151"/>
    <lineage>
        <taxon>Eukaryota</taxon>
        <taxon>Fungi</taxon>
        <taxon>Dikarya</taxon>
        <taxon>Ascomycota</taxon>
        <taxon>Pezizomycotina</taxon>
        <taxon>Eurotiomycetes</taxon>
        <taxon>Eurotiomycetidae</taxon>
        <taxon>Eurotiales</taxon>
        <taxon>Aspergillaceae</taxon>
        <taxon>Aspergillus</taxon>
        <taxon>Aspergillus subgen. Circumdati</taxon>
    </lineage>
</organism>
<dbReference type="GeneID" id="43664431"/>
<accession>A0A5N7D3W7</accession>
<gene>
    <name evidence="1" type="ORF">BDV37DRAFT_194864</name>
</gene>
<proteinExistence type="predicted"/>
<sequence>MVDNPLNLPCPNMPELVKLQVASRPLSHTNSNVIEIRYTNCECHCCLFFSAVPAPIPWVTQWSIHCFQSRGTKYPSVIISLRCNPRGNGFMIYQPRMETPVTMQCCELYSVPLQPNQLYPSALDTHLGLVPSDLRPKYKRLNFPYLCLTLGSSCHSTKINAIS</sequence>